<dbReference type="PANTHER" id="PTHR37305">
    <property type="entry name" value="INTEGRAL MEMBRANE PROTEIN-RELATED"/>
    <property type="match status" value="1"/>
</dbReference>
<keyword evidence="1" id="KW-1133">Transmembrane helix</keyword>
<comment type="caution">
    <text evidence="2">The sequence shown here is derived from an EMBL/GenBank/DDBJ whole genome shotgun (WGS) entry which is preliminary data.</text>
</comment>
<dbReference type="EMBL" id="BAABLO010000004">
    <property type="protein sequence ID" value="GAA4720574.1"/>
    <property type="molecule type" value="Genomic_DNA"/>
</dbReference>
<dbReference type="Proteomes" id="UP001500556">
    <property type="component" value="Unassembled WGS sequence"/>
</dbReference>
<reference evidence="3" key="1">
    <citation type="journal article" date="2019" name="Int. J. Syst. Evol. Microbiol.">
        <title>The Global Catalogue of Microorganisms (GCM) 10K type strain sequencing project: providing services to taxonomists for standard genome sequencing and annotation.</title>
        <authorList>
            <consortium name="The Broad Institute Genomics Platform"/>
            <consortium name="The Broad Institute Genome Sequencing Center for Infectious Disease"/>
            <person name="Wu L."/>
            <person name="Ma J."/>
        </authorList>
    </citation>
    <scope>NUCLEOTIDE SEQUENCE [LARGE SCALE GENOMIC DNA]</scope>
    <source>
        <strain evidence="3">JCM 18961</strain>
    </source>
</reference>
<evidence type="ECO:0000256" key="1">
    <source>
        <dbReference type="SAM" id="Phobius"/>
    </source>
</evidence>
<evidence type="ECO:0000313" key="2">
    <source>
        <dbReference type="EMBL" id="GAA4720574.1"/>
    </source>
</evidence>
<feature type="transmembrane region" description="Helical" evidence="1">
    <location>
        <begin position="17"/>
        <end position="38"/>
    </location>
</feature>
<feature type="transmembrane region" description="Helical" evidence="1">
    <location>
        <begin position="236"/>
        <end position="260"/>
    </location>
</feature>
<name>A0ABP8Y5C6_9MICO</name>
<dbReference type="Pfam" id="PF12679">
    <property type="entry name" value="ABC2_membrane_2"/>
    <property type="match status" value="1"/>
</dbReference>
<organism evidence="2 3">
    <name type="scientific">Pedococcus ginsenosidimutans</name>
    <dbReference type="NCBI Taxonomy" id="490570"/>
    <lineage>
        <taxon>Bacteria</taxon>
        <taxon>Bacillati</taxon>
        <taxon>Actinomycetota</taxon>
        <taxon>Actinomycetes</taxon>
        <taxon>Micrococcales</taxon>
        <taxon>Intrasporangiaceae</taxon>
        <taxon>Pedococcus</taxon>
    </lineage>
</organism>
<gene>
    <name evidence="2" type="ORF">GCM10025782_17640</name>
</gene>
<dbReference type="RefSeq" id="WP_345502564.1">
    <property type="nucleotide sequence ID" value="NZ_BAABLO010000004.1"/>
</dbReference>
<keyword evidence="1" id="KW-0812">Transmembrane</keyword>
<proteinExistence type="predicted"/>
<dbReference type="PANTHER" id="PTHR37305:SF1">
    <property type="entry name" value="MEMBRANE PROTEIN"/>
    <property type="match status" value="1"/>
</dbReference>
<evidence type="ECO:0008006" key="4">
    <source>
        <dbReference type="Google" id="ProtNLM"/>
    </source>
</evidence>
<protein>
    <recommendedName>
        <fullName evidence="4">ABC transporter permease</fullName>
    </recommendedName>
</protein>
<feature type="transmembrane region" description="Helical" evidence="1">
    <location>
        <begin position="162"/>
        <end position="181"/>
    </location>
</feature>
<feature type="transmembrane region" description="Helical" evidence="1">
    <location>
        <begin position="193"/>
        <end position="216"/>
    </location>
</feature>
<keyword evidence="3" id="KW-1185">Reference proteome</keyword>
<sequence length="266" mass="28062">MLRNVALKTLHDQRRSLAGWVVAIVLLVLMYAAIWPSIRDQPSMSDFLDQMPKAFRSLFATSGADMSTPVGYVQIELMSFMGPTLLILYAVVQGSAAVAGEEDRHTLDLLLGAPVSRTRVVLEKAAAMAFGTILLAVSTGAALLLVGRLFDLDLPAGRTAAAMLHLGLLGLVFGALALAVGAATGSPGRSRGVAAAVAVLAYLVNGLGGLVDWLRPFQRLSPFYQYAAHDPLRTGVSWPAVLVAVATVAVLVAVAVWGFARRDVRG</sequence>
<accession>A0ABP8Y5C6</accession>
<feature type="transmembrane region" description="Helical" evidence="1">
    <location>
        <begin position="72"/>
        <end position="92"/>
    </location>
</feature>
<evidence type="ECO:0000313" key="3">
    <source>
        <dbReference type="Proteomes" id="UP001500556"/>
    </source>
</evidence>
<keyword evidence="1" id="KW-0472">Membrane</keyword>
<feature type="transmembrane region" description="Helical" evidence="1">
    <location>
        <begin position="126"/>
        <end position="150"/>
    </location>
</feature>